<dbReference type="OrthoDB" id="9776005at2"/>
<keyword evidence="3" id="KW-0805">Transcription regulation</keyword>
<dbReference type="InterPro" id="IPR050661">
    <property type="entry name" value="BglG_antiterminators"/>
</dbReference>
<dbReference type="RefSeq" id="WP_110842029.1">
    <property type="nucleotide sequence ID" value="NZ_QJVJ01000009.1"/>
</dbReference>
<keyword evidence="8" id="KW-1185">Reference proteome</keyword>
<dbReference type="InterPro" id="IPR013011">
    <property type="entry name" value="PTS_EIIB_2"/>
</dbReference>
<keyword evidence="2" id="KW-0677">Repeat</keyword>
<evidence type="ECO:0000313" key="8">
    <source>
        <dbReference type="Proteomes" id="UP000247476"/>
    </source>
</evidence>
<dbReference type="SUPFAM" id="SSF52794">
    <property type="entry name" value="PTS system IIB component-like"/>
    <property type="match status" value="1"/>
</dbReference>
<evidence type="ECO:0000256" key="2">
    <source>
        <dbReference type="ARBA" id="ARBA00022737"/>
    </source>
</evidence>
<dbReference type="PANTHER" id="PTHR30185:SF18">
    <property type="entry name" value="TRANSCRIPTIONAL REGULATOR MTLR"/>
    <property type="match status" value="1"/>
</dbReference>
<proteinExistence type="predicted"/>
<dbReference type="AlphaFoldDB" id="A0A2V5K0M8"/>
<dbReference type="SUPFAM" id="SSF63520">
    <property type="entry name" value="PTS-regulatory domain, PRD"/>
    <property type="match status" value="1"/>
</dbReference>
<feature type="domain" description="PTS EIIB type-2" evidence="5">
    <location>
        <begin position="437"/>
        <end position="526"/>
    </location>
</feature>
<dbReference type="GO" id="GO:0009401">
    <property type="term" value="P:phosphoenolpyruvate-dependent sugar phosphotransferase system"/>
    <property type="evidence" value="ECO:0007669"/>
    <property type="project" value="InterPro"/>
</dbReference>
<evidence type="ECO:0000259" key="5">
    <source>
        <dbReference type="PROSITE" id="PS51099"/>
    </source>
</evidence>
<evidence type="ECO:0000256" key="4">
    <source>
        <dbReference type="ARBA" id="ARBA00023163"/>
    </source>
</evidence>
<evidence type="ECO:0000256" key="1">
    <source>
        <dbReference type="ARBA" id="ARBA00022679"/>
    </source>
</evidence>
<sequence length="658" mass="72581">MALHAREREVLLVLAEAEQPVKIKQLAERFGVSLRTIKYDLERIRERLAGTSAELVSRTNRGVWLEADADARRRLREAVAAEEAASVATASERQTRLVLALIAHRGFVTLEQLAETVQASRNTVLADLHKAEEMIGGWNVDLERESGKGIRLAGAEADKRRLLQATVESTLTGSEMLRIVQDLWQDAPLQRDIGRKLESSLLGRTDMERIRIVAGGLIRVWRKRTGKDVPDEEAIGVLFRLAIAVKRLREGRPLPRESGEWLKERLPAAGPEAEAAAVCLRRIGEALGELLGGGESAAEPYAPEAEAAFVLLPLMPAEPDSSPEQQSRRAELAAYVRRLVGLLAVRTGMPLDRDGELFAGLLAHLARKAGRKRLGVDDPRPLAADIARSYPELLEAVREAGERLEGESGFRLSESDAAYLVLHVQAAVERERETVRFRAVVVCGTGKGTARFLRTLIQNRVRTIEVAECCSVSEAEKAVARTGADLAISVLPMRLPVPVVKVNPIPTREDVEAIRACLDRISSARGAKGAISLGEEGPESAEPRPFAESLRRLDPAVWPEAEQLARELTIRGFELTQAVLDRFKPMLTDATAAGLSLHLLLMVQRLAFGHPYEEPADGRPPLSAQETEWRKALAELFREYGLPAAESEWRAIMRYFQT</sequence>
<evidence type="ECO:0000259" key="6">
    <source>
        <dbReference type="PROSITE" id="PS51372"/>
    </source>
</evidence>
<dbReference type="PANTHER" id="PTHR30185">
    <property type="entry name" value="CRYPTIC BETA-GLUCOSIDE BGL OPERON ANTITERMINATOR"/>
    <property type="match status" value="1"/>
</dbReference>
<organism evidence="7 8">
    <name type="scientific">Paenibacillus flagellatus</name>
    <dbReference type="NCBI Taxonomy" id="2211139"/>
    <lineage>
        <taxon>Bacteria</taxon>
        <taxon>Bacillati</taxon>
        <taxon>Bacillota</taxon>
        <taxon>Bacilli</taxon>
        <taxon>Bacillales</taxon>
        <taxon>Paenibacillaceae</taxon>
        <taxon>Paenibacillus</taxon>
    </lineage>
</organism>
<dbReference type="GO" id="GO:0006355">
    <property type="term" value="P:regulation of DNA-templated transcription"/>
    <property type="evidence" value="ECO:0007669"/>
    <property type="project" value="InterPro"/>
</dbReference>
<dbReference type="Pfam" id="PF00874">
    <property type="entry name" value="PRD"/>
    <property type="match status" value="1"/>
</dbReference>
<dbReference type="PROSITE" id="PS51099">
    <property type="entry name" value="PTS_EIIB_TYPE_2"/>
    <property type="match status" value="1"/>
</dbReference>
<accession>A0A2V5K0M8</accession>
<dbReference type="Gene3D" id="1.10.1790.10">
    <property type="entry name" value="PRD domain"/>
    <property type="match status" value="1"/>
</dbReference>
<evidence type="ECO:0000313" key="7">
    <source>
        <dbReference type="EMBL" id="PYI52661.1"/>
    </source>
</evidence>
<reference evidence="7 8" key="1">
    <citation type="submission" date="2018-05" db="EMBL/GenBank/DDBJ databases">
        <title>Paenibacillus flagellatus sp. nov., isolated from selenium mineral soil.</title>
        <authorList>
            <person name="Dai X."/>
        </authorList>
    </citation>
    <scope>NUCLEOTIDE SEQUENCE [LARGE SCALE GENOMIC DNA]</scope>
    <source>
        <strain evidence="7 8">DXL2</strain>
    </source>
</reference>
<keyword evidence="4" id="KW-0804">Transcription</keyword>
<dbReference type="Pfam" id="PF08279">
    <property type="entry name" value="HTH_11"/>
    <property type="match status" value="1"/>
</dbReference>
<dbReference type="Gene3D" id="1.10.10.10">
    <property type="entry name" value="Winged helix-like DNA-binding domain superfamily/Winged helix DNA-binding domain"/>
    <property type="match status" value="2"/>
</dbReference>
<gene>
    <name evidence="7" type="ORF">DLM86_21075</name>
</gene>
<dbReference type="InterPro" id="IPR036388">
    <property type="entry name" value="WH-like_DNA-bd_sf"/>
</dbReference>
<feature type="domain" description="PRD" evidence="6">
    <location>
        <begin position="327"/>
        <end position="434"/>
    </location>
</feature>
<evidence type="ECO:0000256" key="3">
    <source>
        <dbReference type="ARBA" id="ARBA00023015"/>
    </source>
</evidence>
<dbReference type="InterPro" id="IPR036634">
    <property type="entry name" value="PRD_sf"/>
</dbReference>
<name>A0A2V5K0M8_9BACL</name>
<dbReference type="EMBL" id="QJVJ01000009">
    <property type="protein sequence ID" value="PYI52661.1"/>
    <property type="molecule type" value="Genomic_DNA"/>
</dbReference>
<dbReference type="Proteomes" id="UP000247476">
    <property type="component" value="Unassembled WGS sequence"/>
</dbReference>
<evidence type="ECO:0008006" key="9">
    <source>
        <dbReference type="Google" id="ProtNLM"/>
    </source>
</evidence>
<dbReference type="CDD" id="cd05568">
    <property type="entry name" value="PTS_IIB_bgl_like"/>
    <property type="match status" value="1"/>
</dbReference>
<comment type="caution">
    <text evidence="7">The sequence shown here is derived from an EMBL/GenBank/DDBJ whole genome shotgun (WGS) entry which is preliminary data.</text>
</comment>
<keyword evidence="1" id="KW-0808">Transferase</keyword>
<dbReference type="InterPro" id="IPR036390">
    <property type="entry name" value="WH_DNA-bd_sf"/>
</dbReference>
<dbReference type="InterPro" id="IPR013196">
    <property type="entry name" value="HTH_11"/>
</dbReference>
<dbReference type="GO" id="GO:0008982">
    <property type="term" value="F:protein-N(PI)-phosphohistidine-sugar phosphotransferase activity"/>
    <property type="evidence" value="ECO:0007669"/>
    <property type="project" value="InterPro"/>
</dbReference>
<dbReference type="InterPro" id="IPR011608">
    <property type="entry name" value="PRD"/>
</dbReference>
<dbReference type="SUPFAM" id="SSF46785">
    <property type="entry name" value="Winged helix' DNA-binding domain"/>
    <property type="match status" value="1"/>
</dbReference>
<dbReference type="PROSITE" id="PS51372">
    <property type="entry name" value="PRD_2"/>
    <property type="match status" value="1"/>
</dbReference>
<dbReference type="InterPro" id="IPR036095">
    <property type="entry name" value="PTS_EIIB-like_sf"/>
</dbReference>
<protein>
    <recommendedName>
        <fullName evidence="9">Transcriptional antiterminator</fullName>
    </recommendedName>
</protein>